<reference evidence="1" key="1">
    <citation type="submission" date="2023-10" db="EMBL/GenBank/DDBJ databases">
        <authorList>
            <person name="Rodriguez Cubillos JULIANA M."/>
            <person name="De Vega J."/>
        </authorList>
    </citation>
    <scope>NUCLEOTIDE SEQUENCE</scope>
</reference>
<evidence type="ECO:0000313" key="1">
    <source>
        <dbReference type="EMBL" id="CAJ2630498.1"/>
    </source>
</evidence>
<sequence>MNDLMQNTPKATMDKQHLKHVIFSLLTLAAANCAMSMDYYVSNNAGASTGAARFDKEIGADYAKQTLSSATEFIQKLFQQNNNVDAKSVEIVNVTIENIDGIAFASNDIIHISAAFIEKYRGDIKKEIIGLIYHEMAHILLWNGNSTAPSGLTEGIADFVRMKAGYASDQWSPPGVGDQWDQGYEVTAHFLDFCDNIKNGFMADLNTKMKTSYSESYFNDLLGKPVAQLWSDYKAMYNNNTN</sequence>
<dbReference type="Proteomes" id="UP001177021">
    <property type="component" value="Unassembled WGS sequence"/>
</dbReference>
<keyword evidence="2" id="KW-1185">Reference proteome</keyword>
<comment type="caution">
    <text evidence="1">The sequence shown here is derived from an EMBL/GenBank/DDBJ whole genome shotgun (WGS) entry which is preliminary data.</text>
</comment>
<dbReference type="EMBL" id="CASHSV030000001">
    <property type="protein sequence ID" value="CAJ2630498.1"/>
    <property type="molecule type" value="Genomic_DNA"/>
</dbReference>
<accession>A0ACB0IDY0</accession>
<proteinExistence type="predicted"/>
<evidence type="ECO:0000313" key="2">
    <source>
        <dbReference type="Proteomes" id="UP001177021"/>
    </source>
</evidence>
<name>A0ACB0IDY0_TRIPR</name>
<protein>
    <submittedName>
        <fullName evidence="1">Uncharacterized protein</fullName>
    </submittedName>
</protein>
<gene>
    <name evidence="1" type="ORF">MILVUS5_LOCUS2267</name>
</gene>
<organism evidence="1 2">
    <name type="scientific">Trifolium pratense</name>
    <name type="common">Red clover</name>
    <dbReference type="NCBI Taxonomy" id="57577"/>
    <lineage>
        <taxon>Eukaryota</taxon>
        <taxon>Viridiplantae</taxon>
        <taxon>Streptophyta</taxon>
        <taxon>Embryophyta</taxon>
        <taxon>Tracheophyta</taxon>
        <taxon>Spermatophyta</taxon>
        <taxon>Magnoliopsida</taxon>
        <taxon>eudicotyledons</taxon>
        <taxon>Gunneridae</taxon>
        <taxon>Pentapetalae</taxon>
        <taxon>rosids</taxon>
        <taxon>fabids</taxon>
        <taxon>Fabales</taxon>
        <taxon>Fabaceae</taxon>
        <taxon>Papilionoideae</taxon>
        <taxon>50 kb inversion clade</taxon>
        <taxon>NPAAA clade</taxon>
        <taxon>Hologalegina</taxon>
        <taxon>IRL clade</taxon>
        <taxon>Trifolieae</taxon>
        <taxon>Trifolium</taxon>
    </lineage>
</organism>